<feature type="signal peptide" evidence="1">
    <location>
        <begin position="1"/>
        <end position="21"/>
    </location>
</feature>
<dbReference type="EMBL" id="JBFTWV010000117">
    <property type="protein sequence ID" value="KAL2786441.1"/>
    <property type="molecule type" value="Genomic_DNA"/>
</dbReference>
<evidence type="ECO:0000313" key="2">
    <source>
        <dbReference type="EMBL" id="KAL2786441.1"/>
    </source>
</evidence>
<accession>A0ABR4FT53</accession>
<evidence type="ECO:0000256" key="1">
    <source>
        <dbReference type="SAM" id="SignalP"/>
    </source>
</evidence>
<evidence type="ECO:0000313" key="3">
    <source>
        <dbReference type="Proteomes" id="UP001610563"/>
    </source>
</evidence>
<protein>
    <submittedName>
        <fullName evidence="2">Uncharacterized protein</fullName>
    </submittedName>
</protein>
<gene>
    <name evidence="2" type="ORF">BJX66DRAFT_312698</name>
</gene>
<comment type="caution">
    <text evidence="2">The sequence shown here is derived from an EMBL/GenBank/DDBJ whole genome shotgun (WGS) entry which is preliminary data.</text>
</comment>
<proteinExistence type="predicted"/>
<dbReference type="PANTHER" id="PTHR35605">
    <property type="entry name" value="ECP2 EFFECTOR PROTEIN DOMAIN-CONTAINING PROTEIN-RELATED"/>
    <property type="match status" value="1"/>
</dbReference>
<feature type="chain" id="PRO_5047208433" evidence="1">
    <location>
        <begin position="22"/>
        <end position="168"/>
    </location>
</feature>
<dbReference type="Proteomes" id="UP001610563">
    <property type="component" value="Unassembled WGS sequence"/>
</dbReference>
<keyword evidence="1" id="KW-0732">Signal</keyword>
<name>A0ABR4FT53_9EURO</name>
<keyword evidence="3" id="KW-1185">Reference proteome</keyword>
<dbReference type="PANTHER" id="PTHR35605:SF1">
    <property type="entry name" value="ECP2 EFFECTOR PROTEIN DOMAIN-CONTAINING PROTEIN-RELATED"/>
    <property type="match status" value="1"/>
</dbReference>
<organism evidence="2 3">
    <name type="scientific">Aspergillus keveii</name>
    <dbReference type="NCBI Taxonomy" id="714993"/>
    <lineage>
        <taxon>Eukaryota</taxon>
        <taxon>Fungi</taxon>
        <taxon>Dikarya</taxon>
        <taxon>Ascomycota</taxon>
        <taxon>Pezizomycotina</taxon>
        <taxon>Eurotiomycetes</taxon>
        <taxon>Eurotiomycetidae</taxon>
        <taxon>Eurotiales</taxon>
        <taxon>Aspergillaceae</taxon>
        <taxon>Aspergillus</taxon>
        <taxon>Aspergillus subgen. Nidulantes</taxon>
    </lineage>
</organism>
<reference evidence="2 3" key="1">
    <citation type="submission" date="2024-07" db="EMBL/GenBank/DDBJ databases">
        <title>Section-level genome sequencing and comparative genomics of Aspergillus sections Usti and Cavernicolus.</title>
        <authorList>
            <consortium name="Lawrence Berkeley National Laboratory"/>
            <person name="Nybo J.L."/>
            <person name="Vesth T.C."/>
            <person name="Theobald S."/>
            <person name="Frisvad J.C."/>
            <person name="Larsen T.O."/>
            <person name="Kjaerboelling I."/>
            <person name="Rothschild-Mancinelli K."/>
            <person name="Lyhne E.K."/>
            <person name="Kogle M.E."/>
            <person name="Barry K."/>
            <person name="Clum A."/>
            <person name="Na H."/>
            <person name="Ledsgaard L."/>
            <person name="Lin J."/>
            <person name="Lipzen A."/>
            <person name="Kuo A."/>
            <person name="Riley R."/>
            <person name="Mondo S."/>
            <person name="Labutti K."/>
            <person name="Haridas S."/>
            <person name="Pangalinan J."/>
            <person name="Salamov A.A."/>
            <person name="Simmons B.A."/>
            <person name="Magnuson J.K."/>
            <person name="Chen J."/>
            <person name="Drula E."/>
            <person name="Henrissat B."/>
            <person name="Wiebenga A."/>
            <person name="Lubbers R.J."/>
            <person name="Gomes A.C."/>
            <person name="Makela M.R."/>
            <person name="Stajich J."/>
            <person name="Grigoriev I.V."/>
            <person name="Mortensen U.H."/>
            <person name="De Vries R.P."/>
            <person name="Baker S.E."/>
            <person name="Andersen M.R."/>
        </authorList>
    </citation>
    <scope>NUCLEOTIDE SEQUENCE [LARGE SCALE GENOMIC DNA]</scope>
    <source>
        <strain evidence="2 3">CBS 209.92</strain>
    </source>
</reference>
<sequence>MLFSKLASFPLGLALVASSVAMPTSHGVQLNGTEDEIVPYAFPGILNGEEGMTVKPFDLHTVICGKGYGTSAKYVKKGIQSLRKKAGVPFSGPHQCRRVYESHGTEILWCNDADHDRELPSYNYIADGIQVVLNECNTKGGISGEIDHPDHWRANVHHMYNRNGKLIQ</sequence>